<dbReference type="Proteomes" id="UP000095286">
    <property type="component" value="Unplaced"/>
</dbReference>
<evidence type="ECO:0000313" key="1">
    <source>
        <dbReference type="Proteomes" id="UP000095286"/>
    </source>
</evidence>
<reference evidence="2" key="1">
    <citation type="submission" date="2016-11" db="UniProtKB">
        <authorList>
            <consortium name="WormBaseParasite"/>
        </authorList>
    </citation>
    <scope>IDENTIFICATION</scope>
    <source>
        <strain evidence="2">KR3021</strain>
    </source>
</reference>
<protein>
    <submittedName>
        <fullName evidence="2">Vps16_C domain-containing protein</fullName>
    </submittedName>
</protein>
<evidence type="ECO:0000313" key="2">
    <source>
        <dbReference type="WBParaSite" id="RSKR_0001113500.1"/>
    </source>
</evidence>
<name>A0AC35UGT3_9BILA</name>
<organism evidence="1 2">
    <name type="scientific">Rhabditophanes sp. KR3021</name>
    <dbReference type="NCBI Taxonomy" id="114890"/>
    <lineage>
        <taxon>Eukaryota</taxon>
        <taxon>Metazoa</taxon>
        <taxon>Ecdysozoa</taxon>
        <taxon>Nematoda</taxon>
        <taxon>Chromadorea</taxon>
        <taxon>Rhabditida</taxon>
        <taxon>Tylenchina</taxon>
        <taxon>Panagrolaimomorpha</taxon>
        <taxon>Strongyloidoidea</taxon>
        <taxon>Alloionematidae</taxon>
        <taxon>Rhabditophanes</taxon>
    </lineage>
</organism>
<sequence>MSNFSIRSRKYCGYRPGGMEIRERFCFNKPEDNHWSGKGDNEKSQPTKEHIEEPNRISPGSFFDDLDDTFKKSYDAESARAALNELFLIDTDAFTTKANNYLSEIDSKLVEASNASADNDNISVIDHQSVFGDSELSSNLNQHTNNHSNYKGNETTVKSAIRYSTPSISSFSGADSSQLDYRRLQAEHRKLQHYLEIVRNERFVALPVKDIVIRLIKRESVPLDLLRTKQEKIDLIDYAIQYGYDDVIVRVLLFLKASLKSALFREILLLKPEAAKAYVEYLYQVNDFEELTTTLYSLGRGNEAAMVELHQASKKRTPEEKVVALKKTLISGFSDPTLADSKAIISEYINLMERQMVIEESDSVIIANSADILFKEYPKKTTLIGKSLYTTVYYCSLYHYRLPENTYASPLSLKIAFKLSEREYSYQAISTLAKRGCWVEIDKLITNKNFLGISKVSCAFGWKHFFNILIKYKIPPPEYLEKWLLAIENIDERIKLANLPKIRTTINLSVVSSAEGTNSRDKQISGMFAKINQQVEVKKISAAIKKSNLFSRK</sequence>
<dbReference type="WBParaSite" id="RSKR_0001113500.1">
    <property type="protein sequence ID" value="RSKR_0001113500.1"/>
    <property type="gene ID" value="RSKR_0001113500"/>
</dbReference>
<accession>A0AC35UGT3</accession>
<proteinExistence type="predicted"/>